<comment type="caution">
    <text evidence="4">The sequence shown here is derived from an EMBL/GenBank/DDBJ whole genome shotgun (WGS) entry which is preliminary data.</text>
</comment>
<proteinExistence type="predicted"/>
<evidence type="ECO:0000313" key="7">
    <source>
        <dbReference type="Proteomes" id="UP001609219"/>
    </source>
</evidence>
<evidence type="ECO:0000313" key="2">
    <source>
        <dbReference type="EMBL" id="MFH5212040.1"/>
    </source>
</evidence>
<dbReference type="Proteomes" id="UP001609175">
    <property type="component" value="Unassembled WGS sequence"/>
</dbReference>
<protein>
    <submittedName>
        <fullName evidence="4">Alpha/beta fold hydrolase</fullName>
    </submittedName>
</protein>
<gene>
    <name evidence="4" type="ORF">ACHIPV_16205</name>
    <name evidence="2" type="ORF">ACHIPZ_28125</name>
    <name evidence="3" type="ORF">ACHIRB_14145</name>
</gene>
<dbReference type="InterPro" id="IPR050471">
    <property type="entry name" value="AB_hydrolase"/>
</dbReference>
<evidence type="ECO:0000313" key="3">
    <source>
        <dbReference type="EMBL" id="MFH5229700.1"/>
    </source>
</evidence>
<dbReference type="PANTHER" id="PTHR43433">
    <property type="entry name" value="HYDROLASE, ALPHA/BETA FOLD FAMILY PROTEIN"/>
    <property type="match status" value="1"/>
</dbReference>
<dbReference type="EMBL" id="JBIMSP010000025">
    <property type="protein sequence ID" value="MFH5243404.1"/>
    <property type="molecule type" value="Genomic_DNA"/>
</dbReference>
<organism evidence="4 6">
    <name type="scientific">Antrihabitans spumae</name>
    <dbReference type="NCBI Taxonomy" id="3373370"/>
    <lineage>
        <taxon>Bacteria</taxon>
        <taxon>Bacillati</taxon>
        <taxon>Actinomycetota</taxon>
        <taxon>Actinomycetes</taxon>
        <taxon>Mycobacteriales</taxon>
        <taxon>Nocardiaceae</taxon>
        <taxon>Antrihabitans</taxon>
    </lineage>
</organism>
<dbReference type="Proteomes" id="UP001609176">
    <property type="component" value="Unassembled WGS sequence"/>
</dbReference>
<evidence type="ECO:0000313" key="4">
    <source>
        <dbReference type="EMBL" id="MFH5243404.1"/>
    </source>
</evidence>
<sequence length="280" mass="30170">MTGVWSAAAASPIEGVTAMPYAEVNGQRLYYEDSGSGDPIIFSHGFLMDHTMFDAQVAALSGNWRCIRWDERGHGRTETSSAAFTYWDSAADLFGLLDHLGIERAVLAGMSQGGFLSLRATLTAPERVRALVLMDSQPGVEDPEKVAAYNQLLDGWTAVGMTDQLAEIVAAIIIGPGFADTPAWQQKWRDLDTTTVRQTYTTLVSRENDVTPRLAEITAPTLVVHGSNDASIELSIAQKYAAELPNAELVVVEGGGHSSNMTHADQVNPALEQFLGSLNS</sequence>
<evidence type="ECO:0000259" key="1">
    <source>
        <dbReference type="Pfam" id="PF00561"/>
    </source>
</evidence>
<name>A0ABW7KPN2_9NOCA</name>
<reference evidence="5 6" key="1">
    <citation type="submission" date="2024-10" db="EMBL/GenBank/DDBJ databases">
        <authorList>
            <person name="Riesco R."/>
        </authorList>
    </citation>
    <scope>NUCLEOTIDE SEQUENCE [LARGE SCALE GENOMIC DNA]</scope>
    <source>
        <strain evidence="4 6">NCIMB 15448</strain>
        <strain evidence="2 5">NCIMB 15449</strain>
        <strain evidence="3 7">NCIMB 15450</strain>
    </source>
</reference>
<dbReference type="InterPro" id="IPR000073">
    <property type="entry name" value="AB_hydrolase_1"/>
</dbReference>
<dbReference type="PRINTS" id="PR00111">
    <property type="entry name" value="ABHYDROLASE"/>
</dbReference>
<evidence type="ECO:0000313" key="6">
    <source>
        <dbReference type="Proteomes" id="UP001609176"/>
    </source>
</evidence>
<dbReference type="Proteomes" id="UP001609219">
    <property type="component" value="Unassembled WGS sequence"/>
</dbReference>
<dbReference type="SUPFAM" id="SSF53474">
    <property type="entry name" value="alpha/beta-Hydrolases"/>
    <property type="match status" value="1"/>
</dbReference>
<keyword evidence="7" id="KW-1185">Reference proteome</keyword>
<keyword evidence="4" id="KW-0378">Hydrolase</keyword>
<dbReference type="EMBL" id="JBIMSO010000141">
    <property type="protein sequence ID" value="MFH5212040.1"/>
    <property type="molecule type" value="Genomic_DNA"/>
</dbReference>
<dbReference type="PANTHER" id="PTHR43433:SF5">
    <property type="entry name" value="AB HYDROLASE-1 DOMAIN-CONTAINING PROTEIN"/>
    <property type="match status" value="1"/>
</dbReference>
<accession>A0ABW7KPN2</accession>
<dbReference type="InterPro" id="IPR029058">
    <property type="entry name" value="AB_hydrolase_fold"/>
</dbReference>
<feature type="domain" description="AB hydrolase-1" evidence="1">
    <location>
        <begin position="39"/>
        <end position="263"/>
    </location>
</feature>
<dbReference type="Pfam" id="PF00561">
    <property type="entry name" value="Abhydrolase_1"/>
    <property type="match status" value="1"/>
</dbReference>
<evidence type="ECO:0000313" key="5">
    <source>
        <dbReference type="Proteomes" id="UP001609175"/>
    </source>
</evidence>
<dbReference type="RefSeq" id="WP_395119028.1">
    <property type="nucleotide sequence ID" value="NZ_JBIMSN010000059.1"/>
</dbReference>
<dbReference type="EMBL" id="JBIMSN010000059">
    <property type="protein sequence ID" value="MFH5229700.1"/>
    <property type="molecule type" value="Genomic_DNA"/>
</dbReference>
<dbReference type="Gene3D" id="3.40.50.1820">
    <property type="entry name" value="alpha/beta hydrolase"/>
    <property type="match status" value="1"/>
</dbReference>
<dbReference type="GO" id="GO:0016787">
    <property type="term" value="F:hydrolase activity"/>
    <property type="evidence" value="ECO:0007669"/>
    <property type="project" value="UniProtKB-KW"/>
</dbReference>